<evidence type="ECO:0000313" key="6">
    <source>
        <dbReference type="EMBL" id="GLI03429.1"/>
    </source>
</evidence>
<accession>A0ABQ5R9I8</accession>
<dbReference type="HAMAP" id="MF_01107">
    <property type="entry name" value="ArgD_aminotrans_3"/>
    <property type="match status" value="1"/>
</dbReference>
<evidence type="ECO:0000256" key="5">
    <source>
        <dbReference type="HAMAP-Rule" id="MF_01107"/>
    </source>
</evidence>
<name>A0ABQ5R9I8_9ACTN</name>
<dbReference type="PIRSF" id="PIRSF000521">
    <property type="entry name" value="Transaminase_4ab_Lys_Orn"/>
    <property type="match status" value="1"/>
</dbReference>
<keyword evidence="5" id="KW-0963">Cytoplasm</keyword>
<dbReference type="NCBIfam" id="NF002325">
    <property type="entry name" value="PRK01278.1"/>
    <property type="match status" value="1"/>
</dbReference>
<feature type="binding site" evidence="5">
    <location>
        <position position="273"/>
    </location>
    <ligand>
        <name>pyridoxal 5'-phosphate</name>
        <dbReference type="ChEBI" id="CHEBI:597326"/>
    </ligand>
</feature>
<feature type="binding site" evidence="5">
    <location>
        <position position="130"/>
    </location>
    <ligand>
        <name>pyridoxal 5'-phosphate</name>
        <dbReference type="ChEBI" id="CHEBI:597326"/>
    </ligand>
</feature>
<dbReference type="Pfam" id="PF00202">
    <property type="entry name" value="Aminotran_3"/>
    <property type="match status" value="1"/>
</dbReference>
<dbReference type="InterPro" id="IPR005814">
    <property type="entry name" value="Aminotrans_3"/>
</dbReference>
<dbReference type="RefSeq" id="WP_281905634.1">
    <property type="nucleotide sequence ID" value="NZ_BSDI01000084.1"/>
</dbReference>
<dbReference type="Gene3D" id="3.90.1150.10">
    <property type="entry name" value="Aspartate Aminotransferase, domain 1"/>
    <property type="match status" value="1"/>
</dbReference>
<dbReference type="Proteomes" id="UP001144280">
    <property type="component" value="Unassembled WGS sequence"/>
</dbReference>
<dbReference type="InterPro" id="IPR015421">
    <property type="entry name" value="PyrdxlP-dep_Trfase_major"/>
</dbReference>
<dbReference type="EMBL" id="BSDI01000084">
    <property type="protein sequence ID" value="GLI03429.1"/>
    <property type="molecule type" value="Genomic_DNA"/>
</dbReference>
<dbReference type="PROSITE" id="PS00600">
    <property type="entry name" value="AA_TRANSFER_CLASS_3"/>
    <property type="match status" value="1"/>
</dbReference>
<dbReference type="NCBIfam" id="NF002874">
    <property type="entry name" value="PRK03244.1"/>
    <property type="match status" value="1"/>
</dbReference>
<dbReference type="GO" id="GO:0008483">
    <property type="term" value="F:transaminase activity"/>
    <property type="evidence" value="ECO:0007669"/>
    <property type="project" value="UniProtKB-KW"/>
</dbReference>
<feature type="binding site" evidence="5">
    <location>
        <begin position="104"/>
        <end position="105"/>
    </location>
    <ligand>
        <name>pyridoxal 5'-phosphate</name>
        <dbReference type="ChEBI" id="CHEBI:597326"/>
    </ligand>
</feature>
<feature type="binding site" evidence="5">
    <location>
        <position position="272"/>
    </location>
    <ligand>
        <name>N(2)-acetyl-L-ornithine</name>
        <dbReference type="ChEBI" id="CHEBI:57805"/>
    </ligand>
</feature>
<evidence type="ECO:0000256" key="1">
    <source>
        <dbReference type="ARBA" id="ARBA00022576"/>
    </source>
</evidence>
<feature type="modified residue" description="N6-(pyridoxal phosphate)lysine" evidence="5">
    <location>
        <position position="244"/>
    </location>
</feature>
<dbReference type="PANTHER" id="PTHR11986:SF79">
    <property type="entry name" value="ACETYLORNITHINE AMINOTRANSFERASE, MITOCHONDRIAL"/>
    <property type="match status" value="1"/>
</dbReference>
<dbReference type="InterPro" id="IPR050103">
    <property type="entry name" value="Class-III_PLP-dep_AT"/>
</dbReference>
<feature type="binding site" evidence="5">
    <location>
        <position position="133"/>
    </location>
    <ligand>
        <name>N(2)-acetyl-L-ornithine</name>
        <dbReference type="ChEBI" id="CHEBI:57805"/>
    </ligand>
</feature>
<dbReference type="Gene3D" id="3.40.640.10">
    <property type="entry name" value="Type I PLP-dependent aspartate aminotransferase-like (Major domain)"/>
    <property type="match status" value="1"/>
</dbReference>
<dbReference type="InterPro" id="IPR015424">
    <property type="entry name" value="PyrdxlP-dep_Trfase"/>
</dbReference>
<reference evidence="6" key="1">
    <citation type="submission" date="2022-12" db="EMBL/GenBank/DDBJ databases">
        <title>New Phytohabitans aurantiacus sp. RD004123 nov., an actinomycete isolated from soil.</title>
        <authorList>
            <person name="Triningsih D.W."/>
            <person name="Harunari E."/>
            <person name="Igarashi Y."/>
        </authorList>
    </citation>
    <scope>NUCLEOTIDE SEQUENCE</scope>
    <source>
        <strain evidence="6">RD004123</strain>
    </source>
</reference>
<protein>
    <recommendedName>
        <fullName evidence="5">Acetylornithine aminotransferase</fullName>
        <shortName evidence="5">ACOAT</shortName>
        <ecNumber evidence="5">2.6.1.11</ecNumber>
    </recommendedName>
</protein>
<evidence type="ECO:0000313" key="7">
    <source>
        <dbReference type="Proteomes" id="UP001144280"/>
    </source>
</evidence>
<dbReference type="NCBIfam" id="TIGR00707">
    <property type="entry name" value="argD"/>
    <property type="match status" value="1"/>
</dbReference>
<dbReference type="CDD" id="cd00610">
    <property type="entry name" value="OAT_like"/>
    <property type="match status" value="1"/>
</dbReference>
<dbReference type="SUPFAM" id="SSF53383">
    <property type="entry name" value="PLP-dependent transferases"/>
    <property type="match status" value="1"/>
</dbReference>
<feature type="binding site" evidence="5">
    <location>
        <begin position="215"/>
        <end position="218"/>
    </location>
    <ligand>
        <name>pyridoxal 5'-phosphate</name>
        <dbReference type="ChEBI" id="CHEBI:597326"/>
    </ligand>
</feature>
<evidence type="ECO:0000256" key="4">
    <source>
        <dbReference type="ARBA" id="ARBA00022898"/>
    </source>
</evidence>
<dbReference type="InterPro" id="IPR004636">
    <property type="entry name" value="AcOrn/SuccOrn_fam"/>
</dbReference>
<evidence type="ECO:0000256" key="2">
    <source>
        <dbReference type="ARBA" id="ARBA00022605"/>
    </source>
</evidence>
<dbReference type="InterPro" id="IPR049704">
    <property type="entry name" value="Aminotrans_3_PPA_site"/>
</dbReference>
<comment type="subunit">
    <text evidence="5">Homodimer.</text>
</comment>
<keyword evidence="7" id="KW-1185">Reference proteome</keyword>
<comment type="catalytic activity">
    <reaction evidence="5">
        <text>N(2)-acetyl-L-ornithine + 2-oxoglutarate = N-acetyl-L-glutamate 5-semialdehyde + L-glutamate</text>
        <dbReference type="Rhea" id="RHEA:18049"/>
        <dbReference type="ChEBI" id="CHEBI:16810"/>
        <dbReference type="ChEBI" id="CHEBI:29123"/>
        <dbReference type="ChEBI" id="CHEBI:29985"/>
        <dbReference type="ChEBI" id="CHEBI:57805"/>
        <dbReference type="EC" id="2.6.1.11"/>
    </reaction>
</comment>
<organism evidence="6 7">
    <name type="scientific">Phytohabitans aurantiacus</name>
    <dbReference type="NCBI Taxonomy" id="3016789"/>
    <lineage>
        <taxon>Bacteria</taxon>
        <taxon>Bacillati</taxon>
        <taxon>Actinomycetota</taxon>
        <taxon>Actinomycetes</taxon>
        <taxon>Micromonosporales</taxon>
        <taxon>Micromonosporaceae</taxon>
    </lineage>
</organism>
<keyword evidence="2 5" id="KW-0028">Amino-acid biosynthesis</keyword>
<comment type="miscellaneous">
    <text evidence="5">May also have succinyldiaminopimelate aminotransferase activity, thus carrying out the corresponding step in lysine biosynthesis.</text>
</comment>
<keyword evidence="1 5" id="KW-0032">Aminotransferase</keyword>
<keyword evidence="4 5" id="KW-0663">Pyridoxal phosphate</keyword>
<dbReference type="PANTHER" id="PTHR11986">
    <property type="entry name" value="AMINOTRANSFERASE CLASS III"/>
    <property type="match status" value="1"/>
</dbReference>
<proteinExistence type="inferred from homology"/>
<dbReference type="EC" id="2.6.1.11" evidence="5"/>
<comment type="cofactor">
    <cofactor evidence="5">
        <name>pyridoxal 5'-phosphate</name>
        <dbReference type="ChEBI" id="CHEBI:597326"/>
    </cofactor>
    <text evidence="5">Binds 1 pyridoxal phosphate per subunit.</text>
</comment>
<evidence type="ECO:0000256" key="3">
    <source>
        <dbReference type="ARBA" id="ARBA00022679"/>
    </source>
</evidence>
<comment type="subcellular location">
    <subcellularLocation>
        <location evidence="5">Cytoplasm</location>
    </subcellularLocation>
</comment>
<dbReference type="InterPro" id="IPR015422">
    <property type="entry name" value="PyrdxlP-dep_Trfase_small"/>
</dbReference>
<keyword evidence="5" id="KW-0055">Arginine biosynthesis</keyword>
<comment type="caution">
    <text evidence="6">The sequence shown here is derived from an EMBL/GenBank/DDBJ whole genome shotgun (WGS) entry which is preliminary data.</text>
</comment>
<comment type="similarity">
    <text evidence="5">Belongs to the class-III pyridoxal-phosphate-dependent aminotransferase family. ArgD subfamily.</text>
</comment>
<gene>
    <name evidence="6" type="primary">argD_2</name>
    <name evidence="5" type="synonym">argD</name>
    <name evidence="6" type="ORF">Pa4123_87070</name>
</gene>
<sequence>MSGLIDRWSQSMMDNYGTPALALVRGEGAVVTDESGKEYVDLLGGIAVNALGHAHPAVVSAVSKQVSTLGHVSNLFVAEPPVALAELLLALAGRQGRVYFANSGAEANEAAFKLSRRLGRTHVVSTVGGFHGRTMGSLALTGQPAKADPFRPLPGDVSFVPYGDVAALEAAVTSETAMVILEPIQGESGVIVPPAGYLAAAREVTAARGALLVLDEVQTGIGRTGHWFAHQAEGVEPDVITLAKGLGGGLPIGACVAFGAAADLFGPGSHGSTFGGNPISCAAGLAVISTIANEGLLDHVKRTGERIRRGIEALGHPRISEVRGAGLLLGIALTEPVSVQAAAALREAGFLVNPIQPDVIRLAPPLIINAEQVDAFIAALDGAL</sequence>
<keyword evidence="3 5" id="KW-0808">Transferase</keyword>
<comment type="pathway">
    <text evidence="5">Amino-acid biosynthesis; L-arginine biosynthesis; N(2)-acetyl-L-ornithine from L-glutamate: step 4/4.</text>
</comment>